<evidence type="ECO:0000256" key="1">
    <source>
        <dbReference type="ARBA" id="ARBA00005582"/>
    </source>
</evidence>
<dbReference type="PROSITE" id="PS00893">
    <property type="entry name" value="NUDIX_BOX"/>
    <property type="match status" value="1"/>
</dbReference>
<dbReference type="AlphaFoldDB" id="A0AA97LUJ8"/>
<keyword evidence="2 3" id="KW-0378">Hydrolase</keyword>
<reference evidence="5" key="1">
    <citation type="submission" date="2020-10" db="EMBL/GenBank/DDBJ databases">
        <title>De novo genome project of the cellulose decomposer Thermobifida halotolerans type strain.</title>
        <authorList>
            <person name="Nagy I."/>
            <person name="Horvath B."/>
            <person name="Kukolya J."/>
            <person name="Nagy I."/>
            <person name="Orsini M."/>
        </authorList>
    </citation>
    <scope>NUCLEOTIDE SEQUENCE</scope>
    <source>
        <strain evidence="5">DSM 44931</strain>
    </source>
</reference>
<dbReference type="InterPro" id="IPR000086">
    <property type="entry name" value="NUDIX_hydrolase_dom"/>
</dbReference>
<evidence type="ECO:0000313" key="5">
    <source>
        <dbReference type="EMBL" id="UOE18327.1"/>
    </source>
</evidence>
<dbReference type="RefSeq" id="WP_199859933.1">
    <property type="nucleotide sequence ID" value="NZ_CP063196.1"/>
</dbReference>
<keyword evidence="6" id="KW-1185">Reference proteome</keyword>
<dbReference type="PRINTS" id="PR00502">
    <property type="entry name" value="NUDIXFAMILY"/>
</dbReference>
<dbReference type="Proteomes" id="UP000265719">
    <property type="component" value="Chromosome"/>
</dbReference>
<protein>
    <submittedName>
        <fullName evidence="5">NUDIX domain-containing protein</fullName>
    </submittedName>
</protein>
<proteinExistence type="inferred from homology"/>
<dbReference type="KEGG" id="thao:NI17_016005"/>
<comment type="similarity">
    <text evidence="1 3">Belongs to the Nudix hydrolase family.</text>
</comment>
<evidence type="ECO:0000256" key="2">
    <source>
        <dbReference type="ARBA" id="ARBA00022801"/>
    </source>
</evidence>
<gene>
    <name evidence="5" type="ORF">NI17_016005</name>
</gene>
<dbReference type="Pfam" id="PF00293">
    <property type="entry name" value="NUDIX"/>
    <property type="match status" value="1"/>
</dbReference>
<dbReference type="PROSITE" id="PS51462">
    <property type="entry name" value="NUDIX"/>
    <property type="match status" value="1"/>
</dbReference>
<evidence type="ECO:0000256" key="3">
    <source>
        <dbReference type="RuleBase" id="RU003476"/>
    </source>
</evidence>
<dbReference type="SUPFAM" id="SSF55811">
    <property type="entry name" value="Nudix"/>
    <property type="match status" value="1"/>
</dbReference>
<evidence type="ECO:0000259" key="4">
    <source>
        <dbReference type="PROSITE" id="PS51462"/>
    </source>
</evidence>
<organism evidence="5 6">
    <name type="scientific">Thermobifida halotolerans</name>
    <dbReference type="NCBI Taxonomy" id="483545"/>
    <lineage>
        <taxon>Bacteria</taxon>
        <taxon>Bacillati</taxon>
        <taxon>Actinomycetota</taxon>
        <taxon>Actinomycetes</taxon>
        <taxon>Streptosporangiales</taxon>
        <taxon>Nocardiopsidaceae</taxon>
        <taxon>Thermobifida</taxon>
    </lineage>
</organism>
<dbReference type="GO" id="GO:0016787">
    <property type="term" value="F:hydrolase activity"/>
    <property type="evidence" value="ECO:0007669"/>
    <property type="project" value="UniProtKB-KW"/>
</dbReference>
<dbReference type="InterPro" id="IPR015797">
    <property type="entry name" value="NUDIX_hydrolase-like_dom_sf"/>
</dbReference>
<name>A0AA97LUJ8_9ACTN</name>
<dbReference type="PANTHER" id="PTHR43736">
    <property type="entry name" value="ADP-RIBOSE PYROPHOSPHATASE"/>
    <property type="match status" value="1"/>
</dbReference>
<accession>A0AA97LUJ8</accession>
<dbReference type="InterPro" id="IPR020476">
    <property type="entry name" value="Nudix_hydrolase"/>
</dbReference>
<dbReference type="Gene3D" id="3.90.79.10">
    <property type="entry name" value="Nucleoside Triphosphate Pyrophosphohydrolase"/>
    <property type="match status" value="1"/>
</dbReference>
<sequence>MEIAEGIEIPETDDGRRWVVGAVVVDAEGRAFVQRRSPDRALFPNAWDIVGGHVEAGEGVVEALEREVREETGWRLTGVLAELCRLAWTPDDGVERFEVDYLVRVEGDLGAPVLEPDRHTGFAWVDESRLDMLTTPEDPGHTFVADVVGLGLRRARELRS</sequence>
<dbReference type="PANTHER" id="PTHR43736:SF1">
    <property type="entry name" value="DIHYDRONEOPTERIN TRIPHOSPHATE DIPHOSPHATASE"/>
    <property type="match status" value="1"/>
</dbReference>
<feature type="domain" description="Nudix hydrolase" evidence="4">
    <location>
        <begin position="15"/>
        <end position="147"/>
    </location>
</feature>
<evidence type="ECO:0000313" key="6">
    <source>
        <dbReference type="Proteomes" id="UP000265719"/>
    </source>
</evidence>
<dbReference type="EMBL" id="CP063196">
    <property type="protein sequence ID" value="UOE18327.1"/>
    <property type="molecule type" value="Genomic_DNA"/>
</dbReference>
<dbReference type="InterPro" id="IPR020084">
    <property type="entry name" value="NUDIX_hydrolase_CS"/>
</dbReference>